<dbReference type="SUPFAM" id="SSF51735">
    <property type="entry name" value="NAD(P)-binding Rossmann-fold domains"/>
    <property type="match status" value="1"/>
</dbReference>
<dbReference type="Proteomes" id="UP000290218">
    <property type="component" value="Unassembled WGS sequence"/>
</dbReference>
<proteinExistence type="predicted"/>
<keyword evidence="2" id="KW-1185">Reference proteome</keyword>
<evidence type="ECO:0000313" key="1">
    <source>
        <dbReference type="EMBL" id="RXK56247.1"/>
    </source>
</evidence>
<dbReference type="RefSeq" id="WP_129047613.1">
    <property type="nucleotide sequence ID" value="NZ_SDHX01000001.1"/>
</dbReference>
<protein>
    <submittedName>
        <fullName evidence="1">NAD(P)-dependent oxidoreductase</fullName>
    </submittedName>
</protein>
<accession>A0A4Q1CAW9</accession>
<evidence type="ECO:0000313" key="2">
    <source>
        <dbReference type="Proteomes" id="UP000290218"/>
    </source>
</evidence>
<gene>
    <name evidence="1" type="ORF">ESB00_10340</name>
</gene>
<name>A0A4Q1CAW9_9BACT</name>
<organism evidence="1 2">
    <name type="scientific">Oleiharenicola lentus</name>
    <dbReference type="NCBI Taxonomy" id="2508720"/>
    <lineage>
        <taxon>Bacteria</taxon>
        <taxon>Pseudomonadati</taxon>
        <taxon>Verrucomicrobiota</taxon>
        <taxon>Opitutia</taxon>
        <taxon>Opitutales</taxon>
        <taxon>Opitutaceae</taxon>
        <taxon>Oleiharenicola</taxon>
    </lineage>
</organism>
<comment type="caution">
    <text evidence="1">The sequence shown here is derived from an EMBL/GenBank/DDBJ whole genome shotgun (WGS) entry which is preliminary data.</text>
</comment>
<sequence length="343" mass="36751">MPELPSTDHEIELLLSTPTAGAIEAVRNLPGDFMVLGVGGKMGTSTAVMLRRALDAAGRGEAVVTGVSRFSRPEARAGLENLGVRTLPCDLADAAQVAALPLATNVLYLAGQKFGTDSAPGLTWIQNTYVPALVAQHFRNSRIVVFSTGCVYPFVPVTGPGAHEGEPVAFLGEYASTCVGRERVFAHFAQEFGTRQLMYRLNYAVELRYGVLVDIALKVARGEPVDLTMGWLNCIWQGDACARAIQCLVHTANPPKLLNITGAEKLSVRSLAGEFGRRFGRPPHFTGTEAPTAWLSDARESLKLFGPPETSLPRMLDLIAAHVGGGGRLLGKPTHFEARSGKF</sequence>
<dbReference type="Gene3D" id="3.40.50.720">
    <property type="entry name" value="NAD(P)-binding Rossmann-like Domain"/>
    <property type="match status" value="1"/>
</dbReference>
<reference evidence="1 2" key="1">
    <citation type="submission" date="2019-01" db="EMBL/GenBank/DDBJ databases">
        <title>Lacunisphaera sp. strain TWA-58.</title>
        <authorList>
            <person name="Chen W.-M."/>
        </authorList>
    </citation>
    <scope>NUCLEOTIDE SEQUENCE [LARGE SCALE GENOMIC DNA]</scope>
    <source>
        <strain evidence="1 2">TWA-58</strain>
    </source>
</reference>
<dbReference type="EMBL" id="SDHX01000001">
    <property type="protein sequence ID" value="RXK56247.1"/>
    <property type="molecule type" value="Genomic_DNA"/>
</dbReference>
<dbReference type="AlphaFoldDB" id="A0A4Q1CAW9"/>
<dbReference type="InterPro" id="IPR036291">
    <property type="entry name" value="NAD(P)-bd_dom_sf"/>
</dbReference>
<dbReference type="OrthoDB" id="9785845at2"/>